<name>A0A7J6DWS4_CANSA</name>
<sequence>MSGKAKIGEGLVSVNTFTVRLVIINVVIAATLQISNGHLPFGGLGVGFGGHMNTNAGFHAKIPSFPGAAHHAATTFAGISHAANIFCGTCEYRDACIKSIASMGNKANANPIDYFQAAIQSTISQVSAIVNVSASIAGSSSGSKKMYMEDCQELLGFAVDELQTSFSTMGGTDLSAFYNKQEMMSNGLSAANQLARNALAIVSTMVHNLSGFKINFKFGTSGNSRALTGFAQVLVLVVQGQVGNVDTSSVGGGSVDTSVGAGGGSGNGEGGGSGSGSGFGGRYG</sequence>
<comment type="caution">
    <text evidence="3">The sequence shown here is derived from an EMBL/GenBank/DDBJ whole genome shotgun (WGS) entry which is preliminary data.</text>
</comment>
<dbReference type="InterPro" id="IPR035513">
    <property type="entry name" value="Invertase/methylesterase_inhib"/>
</dbReference>
<dbReference type="SMART" id="SM00856">
    <property type="entry name" value="PMEI"/>
    <property type="match status" value="1"/>
</dbReference>
<feature type="domain" description="Pectinesterase inhibitor" evidence="2">
    <location>
        <begin position="78"/>
        <end position="201"/>
    </location>
</feature>
<dbReference type="AlphaFoldDB" id="A0A7J6DWS4"/>
<proteinExistence type="predicted"/>
<dbReference type="InterPro" id="IPR006501">
    <property type="entry name" value="Pectinesterase_inhib_dom"/>
</dbReference>
<evidence type="ECO:0000259" key="2">
    <source>
        <dbReference type="SMART" id="SM00856"/>
    </source>
</evidence>
<evidence type="ECO:0000313" key="4">
    <source>
        <dbReference type="Proteomes" id="UP000525078"/>
    </source>
</evidence>
<organism evidence="3 4">
    <name type="scientific">Cannabis sativa</name>
    <name type="common">Hemp</name>
    <name type="synonym">Marijuana</name>
    <dbReference type="NCBI Taxonomy" id="3483"/>
    <lineage>
        <taxon>Eukaryota</taxon>
        <taxon>Viridiplantae</taxon>
        <taxon>Streptophyta</taxon>
        <taxon>Embryophyta</taxon>
        <taxon>Tracheophyta</taxon>
        <taxon>Spermatophyta</taxon>
        <taxon>Magnoliopsida</taxon>
        <taxon>eudicotyledons</taxon>
        <taxon>Gunneridae</taxon>
        <taxon>Pentapetalae</taxon>
        <taxon>rosids</taxon>
        <taxon>fabids</taxon>
        <taxon>Rosales</taxon>
        <taxon>Cannabaceae</taxon>
        <taxon>Cannabis</taxon>
    </lineage>
</organism>
<dbReference type="GO" id="GO:0004857">
    <property type="term" value="F:enzyme inhibitor activity"/>
    <property type="evidence" value="ECO:0007669"/>
    <property type="project" value="InterPro"/>
</dbReference>
<reference evidence="3 4" key="1">
    <citation type="journal article" date="2020" name="bioRxiv">
        <title>Sequence and annotation of 42 cannabis genomes reveals extensive copy number variation in cannabinoid synthesis and pathogen resistance genes.</title>
        <authorList>
            <person name="Mckernan K.J."/>
            <person name="Helbert Y."/>
            <person name="Kane L.T."/>
            <person name="Ebling H."/>
            <person name="Zhang L."/>
            <person name="Liu B."/>
            <person name="Eaton Z."/>
            <person name="Mclaughlin S."/>
            <person name="Kingan S."/>
            <person name="Baybayan P."/>
            <person name="Concepcion G."/>
            <person name="Jordan M."/>
            <person name="Riva A."/>
            <person name="Barbazuk W."/>
            <person name="Harkins T."/>
        </authorList>
    </citation>
    <scope>NUCLEOTIDE SEQUENCE [LARGE SCALE GENOMIC DNA]</scope>
    <source>
        <strain evidence="4">cv. Jamaican Lion 4</strain>
        <tissue evidence="3">Leaf</tissue>
    </source>
</reference>
<gene>
    <name evidence="3" type="ORF">F8388_014977</name>
</gene>
<evidence type="ECO:0000313" key="3">
    <source>
        <dbReference type="EMBL" id="KAF4350516.1"/>
    </source>
</evidence>
<accession>A0A7J6DWS4</accession>
<dbReference type="CDD" id="cd15798">
    <property type="entry name" value="PMEI-like_3"/>
    <property type="match status" value="1"/>
</dbReference>
<dbReference type="SUPFAM" id="SSF101148">
    <property type="entry name" value="Plant invertase/pectin methylesterase inhibitor"/>
    <property type="match status" value="1"/>
</dbReference>
<feature type="compositionally biased region" description="Gly residues" evidence="1">
    <location>
        <begin position="250"/>
        <end position="284"/>
    </location>
</feature>
<feature type="region of interest" description="Disordered" evidence="1">
    <location>
        <begin position="249"/>
        <end position="284"/>
    </location>
</feature>
<dbReference type="Pfam" id="PF04043">
    <property type="entry name" value="PMEI"/>
    <property type="match status" value="1"/>
</dbReference>
<protein>
    <recommendedName>
        <fullName evidence="2">Pectinesterase inhibitor domain-containing protein</fullName>
    </recommendedName>
</protein>
<dbReference type="EMBL" id="JAATIP010000365">
    <property type="protein sequence ID" value="KAF4350516.1"/>
    <property type="molecule type" value="Genomic_DNA"/>
</dbReference>
<dbReference type="Gene3D" id="1.20.140.40">
    <property type="entry name" value="Invertase/pectin methylesterase inhibitor family protein"/>
    <property type="match status" value="1"/>
</dbReference>
<evidence type="ECO:0000256" key="1">
    <source>
        <dbReference type="SAM" id="MobiDB-lite"/>
    </source>
</evidence>
<dbReference type="Proteomes" id="UP000525078">
    <property type="component" value="Unassembled WGS sequence"/>
</dbReference>